<gene>
    <name evidence="2" type="ORF">NCTC11842_05379</name>
</gene>
<reference evidence="2 3" key="1">
    <citation type="submission" date="2018-06" db="EMBL/GenBank/DDBJ databases">
        <authorList>
            <consortium name="Pathogen Informatics"/>
            <person name="Doyle S."/>
        </authorList>
    </citation>
    <scope>NUCLEOTIDE SEQUENCE [LARGE SCALE GENOMIC DNA]</scope>
    <source>
        <strain evidence="2 3">NCTC11842</strain>
    </source>
</reference>
<keyword evidence="1" id="KW-0812">Transmembrane</keyword>
<sequence>MLARVVALLVCMATGLIVADWLGLISRVSALTLSGTLSVVTMLFALTISALYIYTRLD</sequence>
<organism evidence="2 3">
    <name type="scientific">Pseudomonas luteola</name>
    <dbReference type="NCBI Taxonomy" id="47886"/>
    <lineage>
        <taxon>Bacteria</taxon>
        <taxon>Pseudomonadati</taxon>
        <taxon>Pseudomonadota</taxon>
        <taxon>Gammaproteobacteria</taxon>
        <taxon>Pseudomonadales</taxon>
        <taxon>Pseudomonadaceae</taxon>
        <taxon>Pseudomonas</taxon>
    </lineage>
</organism>
<evidence type="ECO:0000313" key="3">
    <source>
        <dbReference type="Proteomes" id="UP000250443"/>
    </source>
</evidence>
<dbReference type="Proteomes" id="UP000250443">
    <property type="component" value="Unassembled WGS sequence"/>
</dbReference>
<feature type="transmembrane region" description="Helical" evidence="1">
    <location>
        <begin position="29"/>
        <end position="54"/>
    </location>
</feature>
<evidence type="ECO:0000313" key="2">
    <source>
        <dbReference type="EMBL" id="SPZ16347.1"/>
    </source>
</evidence>
<keyword evidence="1" id="KW-0472">Membrane</keyword>
<keyword evidence="1" id="KW-1133">Transmembrane helix</keyword>
<name>A0A2X2D6J2_PSELU</name>
<protein>
    <submittedName>
        <fullName evidence="2">Uncharacterized protein</fullName>
    </submittedName>
</protein>
<dbReference type="AlphaFoldDB" id="A0A2X2D6J2"/>
<proteinExistence type="predicted"/>
<evidence type="ECO:0000256" key="1">
    <source>
        <dbReference type="SAM" id="Phobius"/>
    </source>
</evidence>
<dbReference type="EMBL" id="UAUF01000015">
    <property type="protein sequence ID" value="SPZ16347.1"/>
    <property type="molecule type" value="Genomic_DNA"/>
</dbReference>
<accession>A0A2X2D6J2</accession>